<dbReference type="Proteomes" id="UP000367750">
    <property type="component" value="Unassembled WGS sequence"/>
</dbReference>
<dbReference type="Pfam" id="PF08240">
    <property type="entry name" value="ADH_N"/>
    <property type="match status" value="1"/>
</dbReference>
<feature type="domain" description="Enoyl reductase (ER)" evidence="2">
    <location>
        <begin position="15"/>
        <end position="348"/>
    </location>
</feature>
<proteinExistence type="predicted"/>
<evidence type="ECO:0000256" key="1">
    <source>
        <dbReference type="ARBA" id="ARBA00022857"/>
    </source>
</evidence>
<evidence type="ECO:0000313" key="4">
    <source>
        <dbReference type="Proteomes" id="UP000367750"/>
    </source>
</evidence>
<dbReference type="GO" id="GO:0016491">
    <property type="term" value="F:oxidoreductase activity"/>
    <property type="evidence" value="ECO:0007669"/>
    <property type="project" value="InterPro"/>
</dbReference>
<evidence type="ECO:0000313" key="3">
    <source>
        <dbReference type="EMBL" id="KAA9001603.1"/>
    </source>
</evidence>
<dbReference type="InterPro" id="IPR013154">
    <property type="entry name" value="ADH-like_N"/>
</dbReference>
<evidence type="ECO:0000259" key="2">
    <source>
        <dbReference type="SMART" id="SM00829"/>
    </source>
</evidence>
<gene>
    <name evidence="3" type="ORF">F4V43_13865</name>
</gene>
<dbReference type="Pfam" id="PF00107">
    <property type="entry name" value="ADH_zinc_N"/>
    <property type="match status" value="1"/>
</dbReference>
<comment type="caution">
    <text evidence="3">The sequence shown here is derived from an EMBL/GenBank/DDBJ whole genome shotgun (WGS) entry which is preliminary data.</text>
</comment>
<dbReference type="EMBL" id="VYKK01000019">
    <property type="protein sequence ID" value="KAA9001603.1"/>
    <property type="molecule type" value="Genomic_DNA"/>
</dbReference>
<dbReference type="SUPFAM" id="SSF51735">
    <property type="entry name" value="NAD(P)-binding Rossmann-fold domains"/>
    <property type="match status" value="1"/>
</dbReference>
<dbReference type="InterPro" id="IPR011032">
    <property type="entry name" value="GroES-like_sf"/>
</dbReference>
<organism evidence="3 4">
    <name type="scientific">Paenibacillus spiritus</name>
    <dbReference type="NCBI Taxonomy" id="2496557"/>
    <lineage>
        <taxon>Bacteria</taxon>
        <taxon>Bacillati</taxon>
        <taxon>Bacillota</taxon>
        <taxon>Bacilli</taxon>
        <taxon>Bacillales</taxon>
        <taxon>Paenibacillaceae</taxon>
        <taxon>Paenibacillus</taxon>
    </lineage>
</organism>
<dbReference type="OrthoDB" id="9787435at2"/>
<dbReference type="AlphaFoldDB" id="A0A5J5G427"/>
<reference evidence="3 4" key="1">
    <citation type="submission" date="2019-09" db="EMBL/GenBank/DDBJ databases">
        <title>Bacillus ochoae sp. nov., Paenibacillus whitsoniae sp. nov., Paenibacillus spiritus sp. nov. Isolated from the Mars Exploration Rover during spacecraft assembly.</title>
        <authorList>
            <person name="Seuylemezian A."/>
            <person name="Vaishampayan P."/>
        </authorList>
    </citation>
    <scope>NUCLEOTIDE SEQUENCE [LARGE SCALE GENOMIC DNA]</scope>
    <source>
        <strain evidence="3 4">MER_111</strain>
    </source>
</reference>
<dbReference type="InterPro" id="IPR020843">
    <property type="entry name" value="ER"/>
</dbReference>
<keyword evidence="1" id="KW-0521">NADP</keyword>
<dbReference type="InterPro" id="IPR051603">
    <property type="entry name" value="Zinc-ADH_QOR/CCCR"/>
</dbReference>
<dbReference type="PANTHER" id="PTHR44154">
    <property type="entry name" value="QUINONE OXIDOREDUCTASE"/>
    <property type="match status" value="1"/>
</dbReference>
<dbReference type="PANTHER" id="PTHR44154:SF1">
    <property type="entry name" value="QUINONE OXIDOREDUCTASE"/>
    <property type="match status" value="1"/>
</dbReference>
<name>A0A5J5G427_9BACL</name>
<dbReference type="SUPFAM" id="SSF50129">
    <property type="entry name" value="GroES-like"/>
    <property type="match status" value="1"/>
</dbReference>
<dbReference type="SMART" id="SM00829">
    <property type="entry name" value="PKS_ER"/>
    <property type="match status" value="1"/>
</dbReference>
<sequence>MEDAAMKGVLFYEHGGPEVLRYEEMEEPEAGEHEVVVRIKAVGMNYNDIWARQGLPGIKFTLPHIPGTDAAGEIVQIGKRVTTVKVGDRVAVHPILSCRICSDCTSGREYFCRNTRVWGFQTGPRMGGYVQYANLPEANVFPIPDTITYEEAASLTACLGTSWHMLVTRARIQPGETVLIWGATSGIGTTAIQIAKLFNARVIAVAGSDEKLEAARQLGADETINYRTENVFRTVRKLTDKRGVDVVFEHTGVNTWNTSIQCMAYGARLVTCGNTTGFHAQLDLRVLFWKQLSLLGCHSMNKYEVQEGWKFVKTGHIKPLIDRILPLEHAAEAHSRFESDNRVGRIILTPWEAKSAYNYV</sequence>
<keyword evidence="4" id="KW-1185">Reference proteome</keyword>
<dbReference type="Gene3D" id="3.90.180.10">
    <property type="entry name" value="Medium-chain alcohol dehydrogenases, catalytic domain"/>
    <property type="match status" value="1"/>
</dbReference>
<dbReference type="InterPro" id="IPR013149">
    <property type="entry name" value="ADH-like_C"/>
</dbReference>
<protein>
    <submittedName>
        <fullName evidence="3">Zinc-binding dehydrogenase</fullName>
    </submittedName>
</protein>
<dbReference type="InterPro" id="IPR036291">
    <property type="entry name" value="NAD(P)-bd_dom_sf"/>
</dbReference>
<accession>A0A5J5G427</accession>